<reference evidence="2" key="1">
    <citation type="submission" date="2006-10" db="EMBL/GenBank/DDBJ databases">
        <title>Complete sequence of Solibacter usitatus Ellin6076.</title>
        <authorList>
            <consortium name="US DOE Joint Genome Institute"/>
            <person name="Copeland A."/>
            <person name="Lucas S."/>
            <person name="Lapidus A."/>
            <person name="Barry K."/>
            <person name="Detter J.C."/>
            <person name="Glavina del Rio T."/>
            <person name="Hammon N."/>
            <person name="Israni S."/>
            <person name="Dalin E."/>
            <person name="Tice H."/>
            <person name="Pitluck S."/>
            <person name="Thompson L.S."/>
            <person name="Brettin T."/>
            <person name="Bruce D."/>
            <person name="Han C."/>
            <person name="Tapia R."/>
            <person name="Gilna P."/>
            <person name="Schmutz J."/>
            <person name="Larimer F."/>
            <person name="Land M."/>
            <person name="Hauser L."/>
            <person name="Kyrpides N."/>
            <person name="Mikhailova N."/>
            <person name="Janssen P.H."/>
            <person name="Kuske C.R."/>
            <person name="Richardson P."/>
        </authorList>
    </citation>
    <scope>NUCLEOTIDE SEQUENCE</scope>
    <source>
        <strain evidence="2">Ellin6076</strain>
    </source>
</reference>
<dbReference type="STRING" id="234267.Acid_6858"/>
<protein>
    <submittedName>
        <fullName evidence="2">Uncharacterized protein</fullName>
    </submittedName>
</protein>
<accession>Q01RE7</accession>
<sequence>MSDVCIEEYPGDGDCPIDYDHTLYVIFHGAIAFYDDPTLPWIEAIVADLRDDHVYLCGRFLGETRIPRGAAMSLTGVIPGDASFQSDQDKFLFYNGVQGAPGARVQIDNMYSRFTFPRPNQIHRVINFQRTDGDPRRFCIVPVFRYTFKNVAELRLRLFLNVGVSCGPKPRSANLQADDSSRLDSFDWTPNKCDPTPLSLHIRAEEDRDNKQAERDLEAARAILGDTTTDYKPWTKRADDPLPGFKPERTFWECGLSLRKRVSWLMDVGASIQRNPPAPTDRFVVTAPPGQSDDDLSCGGLAGGPGGY</sequence>
<dbReference type="HOGENOM" id="CLU_902843_0_0_0"/>
<feature type="region of interest" description="Disordered" evidence="1">
    <location>
        <begin position="287"/>
        <end position="308"/>
    </location>
</feature>
<evidence type="ECO:0000256" key="1">
    <source>
        <dbReference type="SAM" id="MobiDB-lite"/>
    </source>
</evidence>
<organism evidence="2">
    <name type="scientific">Solibacter usitatus (strain Ellin6076)</name>
    <dbReference type="NCBI Taxonomy" id="234267"/>
    <lineage>
        <taxon>Bacteria</taxon>
        <taxon>Pseudomonadati</taxon>
        <taxon>Acidobacteriota</taxon>
        <taxon>Terriglobia</taxon>
        <taxon>Bryobacterales</taxon>
        <taxon>Solibacteraceae</taxon>
        <taxon>Candidatus Solibacter</taxon>
    </lineage>
</organism>
<name>Q01RE7_SOLUE</name>
<proteinExistence type="predicted"/>
<gene>
    <name evidence="2" type="ordered locus">Acid_6858</name>
</gene>
<dbReference type="AlphaFoldDB" id="Q01RE7"/>
<dbReference type="EMBL" id="CP000473">
    <property type="protein sequence ID" value="ABJ87773.1"/>
    <property type="molecule type" value="Genomic_DNA"/>
</dbReference>
<evidence type="ECO:0000313" key="2">
    <source>
        <dbReference type="EMBL" id="ABJ87773.1"/>
    </source>
</evidence>
<dbReference type="InParanoid" id="Q01RE7"/>
<dbReference type="KEGG" id="sus:Acid_6858"/>